<evidence type="ECO:0000313" key="15">
    <source>
        <dbReference type="Proteomes" id="UP000683428"/>
    </source>
</evidence>
<comment type="catalytic activity">
    <reaction evidence="13">
        <text>N2 + 8 reduced [2Fe-2S]-[ferredoxin] + 16 ATP + 16 H2O = H2 + 8 oxidized [2Fe-2S]-[ferredoxin] + 2 NH4(+) + 16 ADP + 16 phosphate + 6 H(+)</text>
        <dbReference type="Rhea" id="RHEA:21448"/>
        <dbReference type="Rhea" id="RHEA-COMP:10000"/>
        <dbReference type="Rhea" id="RHEA-COMP:10001"/>
        <dbReference type="ChEBI" id="CHEBI:15377"/>
        <dbReference type="ChEBI" id="CHEBI:15378"/>
        <dbReference type="ChEBI" id="CHEBI:17997"/>
        <dbReference type="ChEBI" id="CHEBI:18276"/>
        <dbReference type="ChEBI" id="CHEBI:28938"/>
        <dbReference type="ChEBI" id="CHEBI:30616"/>
        <dbReference type="ChEBI" id="CHEBI:33737"/>
        <dbReference type="ChEBI" id="CHEBI:33738"/>
        <dbReference type="ChEBI" id="CHEBI:43474"/>
        <dbReference type="ChEBI" id="CHEBI:456216"/>
        <dbReference type="EC" id="1.18.6.1"/>
    </reaction>
</comment>
<keyword evidence="10" id="KW-0411">Iron-sulfur</keyword>
<dbReference type="AlphaFoldDB" id="A0A975SN34"/>
<evidence type="ECO:0000256" key="7">
    <source>
        <dbReference type="ARBA" id="ARBA00022840"/>
    </source>
</evidence>
<organism evidence="14 15">
    <name type="scientific">Azospira inquinata</name>
    <dbReference type="NCBI Taxonomy" id="2785627"/>
    <lineage>
        <taxon>Bacteria</taxon>
        <taxon>Pseudomonadati</taxon>
        <taxon>Pseudomonadota</taxon>
        <taxon>Betaproteobacteria</taxon>
        <taxon>Rhodocyclales</taxon>
        <taxon>Rhodocyclaceae</taxon>
        <taxon>Azospira</taxon>
    </lineage>
</organism>
<dbReference type="GO" id="GO:0005524">
    <property type="term" value="F:ATP binding"/>
    <property type="evidence" value="ECO:0007669"/>
    <property type="project" value="UniProtKB-KW"/>
</dbReference>
<keyword evidence="5" id="KW-0479">Metal-binding</keyword>
<dbReference type="GO" id="GO:0051536">
    <property type="term" value="F:iron-sulfur cluster binding"/>
    <property type="evidence" value="ECO:0007669"/>
    <property type="project" value="UniProtKB-KW"/>
</dbReference>
<dbReference type="InterPro" id="IPR004349">
    <property type="entry name" value="V/Nase_d_su"/>
</dbReference>
<evidence type="ECO:0000256" key="11">
    <source>
        <dbReference type="ARBA" id="ARBA00023231"/>
    </source>
</evidence>
<dbReference type="RefSeq" id="WP_216128014.1">
    <property type="nucleotide sequence ID" value="NZ_CP064782.1"/>
</dbReference>
<comment type="subunit">
    <text evidence="3">Hexamer of two alpha, two beta, and two delta chains.</text>
</comment>
<comment type="function">
    <text evidence="2">The key enzymatic reactions in nitrogen fixation are catalyzed by the nitrogenase complex, which has 2 components: the iron protein (component 2) and a component 1 which is either a molybdenum-iron protein, a vanadium-iron, or an iron-iron protein.</text>
</comment>
<comment type="cofactor">
    <cofactor evidence="1">
        <name>iron-sulfur cluster</name>
        <dbReference type="ChEBI" id="CHEBI:30408"/>
    </cofactor>
</comment>
<dbReference type="KEGG" id="aiq:Azoinq_00325"/>
<keyword evidence="15" id="KW-1185">Reference proteome</keyword>
<dbReference type="Proteomes" id="UP000683428">
    <property type="component" value="Chromosome"/>
</dbReference>
<keyword evidence="6" id="KW-0547">Nucleotide-binding</keyword>
<keyword evidence="7" id="KW-0067">ATP-binding</keyword>
<evidence type="ECO:0000256" key="10">
    <source>
        <dbReference type="ARBA" id="ARBA00023014"/>
    </source>
</evidence>
<evidence type="ECO:0000256" key="2">
    <source>
        <dbReference type="ARBA" id="ARBA00004064"/>
    </source>
</evidence>
<accession>A0A975SN34</accession>
<evidence type="ECO:0000256" key="8">
    <source>
        <dbReference type="ARBA" id="ARBA00023002"/>
    </source>
</evidence>
<sequence>MDTRVDELYDYVQERCLWQFASRTWDREENIDGVLGKTTQMLLGQTPAAENPVERCQLADAKVVVADFRSRFPWIKDVSEDEIKELMQGLKARLTDIAITHSKNHELNHSLY</sequence>
<keyword evidence="9" id="KW-0408">Iron</keyword>
<evidence type="ECO:0000256" key="6">
    <source>
        <dbReference type="ARBA" id="ARBA00022741"/>
    </source>
</evidence>
<evidence type="ECO:0000256" key="13">
    <source>
        <dbReference type="ARBA" id="ARBA00047967"/>
    </source>
</evidence>
<evidence type="ECO:0000256" key="4">
    <source>
        <dbReference type="ARBA" id="ARBA00012773"/>
    </source>
</evidence>
<evidence type="ECO:0000256" key="12">
    <source>
        <dbReference type="ARBA" id="ARBA00030899"/>
    </source>
</evidence>
<gene>
    <name evidence="14" type="primary">vnfG</name>
    <name evidence="14" type="ORF">Azoinq_00325</name>
</gene>
<reference evidence="14" key="1">
    <citation type="submission" date="2020-11" db="EMBL/GenBank/DDBJ databases">
        <title>Azospira inquinata sp. nov.</title>
        <authorList>
            <person name="Moe W.M."/>
            <person name="Mikes M.C."/>
        </authorList>
    </citation>
    <scope>NUCLEOTIDE SEQUENCE</scope>
    <source>
        <strain evidence="14">Azo-3</strain>
    </source>
</reference>
<dbReference type="GO" id="GO:0046872">
    <property type="term" value="F:metal ion binding"/>
    <property type="evidence" value="ECO:0007669"/>
    <property type="project" value="UniProtKB-KW"/>
</dbReference>
<evidence type="ECO:0000256" key="5">
    <source>
        <dbReference type="ARBA" id="ARBA00022723"/>
    </source>
</evidence>
<keyword evidence="8 14" id="KW-0560">Oxidoreductase</keyword>
<evidence type="ECO:0000256" key="9">
    <source>
        <dbReference type="ARBA" id="ARBA00023004"/>
    </source>
</evidence>
<dbReference type="NCBIfam" id="TIGR02930">
    <property type="entry name" value="vnfG_nitrog"/>
    <property type="match status" value="1"/>
</dbReference>
<dbReference type="Pfam" id="PF03139">
    <property type="entry name" value="AnfG_VnfG"/>
    <property type="match status" value="1"/>
</dbReference>
<protein>
    <recommendedName>
        <fullName evidence="4">nitrogenase</fullName>
        <ecNumber evidence="4">1.18.6.1</ecNumber>
    </recommendedName>
    <alternativeName>
        <fullName evidence="12">Nitrogenase component I</fullName>
    </alternativeName>
</protein>
<evidence type="ECO:0000256" key="1">
    <source>
        <dbReference type="ARBA" id="ARBA00001915"/>
    </source>
</evidence>
<dbReference type="GO" id="GO:0016163">
    <property type="term" value="F:nitrogenase activity"/>
    <property type="evidence" value="ECO:0007669"/>
    <property type="project" value="UniProtKB-EC"/>
</dbReference>
<proteinExistence type="predicted"/>
<name>A0A975SN34_9RHOO</name>
<evidence type="ECO:0000313" key="14">
    <source>
        <dbReference type="EMBL" id="QWT49106.1"/>
    </source>
</evidence>
<evidence type="ECO:0000256" key="3">
    <source>
        <dbReference type="ARBA" id="ARBA00011515"/>
    </source>
</evidence>
<dbReference type="InterPro" id="IPR014279">
    <property type="entry name" value="Nase_V-Fe_dsu"/>
</dbReference>
<dbReference type="EC" id="1.18.6.1" evidence="4"/>
<keyword evidence="11" id="KW-0535">Nitrogen fixation</keyword>
<dbReference type="EMBL" id="CP064782">
    <property type="protein sequence ID" value="QWT49106.1"/>
    <property type="molecule type" value="Genomic_DNA"/>
</dbReference>